<dbReference type="STRING" id="197221.gene:10747683"/>
<keyword evidence="4" id="KW-1185">Reference proteome</keyword>
<evidence type="ECO:0000259" key="2">
    <source>
        <dbReference type="Pfam" id="PF02657"/>
    </source>
</evidence>
<dbReference type="Proteomes" id="UP000000440">
    <property type="component" value="Chromosome"/>
</dbReference>
<feature type="domain" description="Fe-S metabolism associated" evidence="2">
    <location>
        <begin position="32"/>
        <end position="151"/>
    </location>
</feature>
<name>Q8DJY1_THEVB</name>
<dbReference type="EMBL" id="BA000039">
    <property type="protein sequence ID" value="BAC08642.1"/>
    <property type="molecule type" value="Genomic_DNA"/>
</dbReference>
<accession>Q8DJY1</accession>
<dbReference type="Pfam" id="PF02657">
    <property type="entry name" value="SufE"/>
    <property type="match status" value="1"/>
</dbReference>
<dbReference type="AlphaFoldDB" id="Q8DJY1"/>
<protein>
    <submittedName>
        <fullName evidence="3">Tll1089 protein</fullName>
    </submittedName>
</protein>
<evidence type="ECO:0000313" key="3">
    <source>
        <dbReference type="EMBL" id="BAC08642.1"/>
    </source>
</evidence>
<dbReference type="EnsemblBacteria" id="BAC08642">
    <property type="protein sequence ID" value="BAC08642"/>
    <property type="gene ID" value="BAC08642"/>
</dbReference>
<gene>
    <name evidence="3" type="ordered locus">tll1089</name>
</gene>
<evidence type="ECO:0000313" key="4">
    <source>
        <dbReference type="Proteomes" id="UP000000440"/>
    </source>
</evidence>
<dbReference type="PANTHER" id="PTHR43597:SF5">
    <property type="entry name" value="SUFE-LIKE PROTEIN 2, CHLOROPLASTIC"/>
    <property type="match status" value="1"/>
</dbReference>
<evidence type="ECO:0000256" key="1">
    <source>
        <dbReference type="ARBA" id="ARBA00010282"/>
    </source>
</evidence>
<dbReference type="Gene3D" id="3.90.1010.10">
    <property type="match status" value="1"/>
</dbReference>
<dbReference type="SUPFAM" id="SSF82649">
    <property type="entry name" value="SufE/NifU"/>
    <property type="match status" value="1"/>
</dbReference>
<organism evidence="3 4">
    <name type="scientific">Thermosynechococcus vestitus (strain NIES-2133 / IAM M-273 / BP-1)</name>
    <dbReference type="NCBI Taxonomy" id="197221"/>
    <lineage>
        <taxon>Bacteria</taxon>
        <taxon>Bacillati</taxon>
        <taxon>Cyanobacteriota</taxon>
        <taxon>Cyanophyceae</taxon>
        <taxon>Acaryochloridales</taxon>
        <taxon>Thermosynechococcaceae</taxon>
        <taxon>Thermosynechococcus</taxon>
    </lineage>
</organism>
<reference evidence="3 4" key="1">
    <citation type="journal article" date="2002" name="DNA Res.">
        <title>Complete genome structure of the thermophilic cyanobacterium Thermosynechococcus elongatus BP-1.</title>
        <authorList>
            <person name="Nakamura Y."/>
            <person name="Kaneko T."/>
            <person name="Sato S."/>
            <person name="Ikeuchi M."/>
            <person name="Katoh H."/>
            <person name="Sasamoto S."/>
            <person name="Watanabe A."/>
            <person name="Iriguchi M."/>
            <person name="Kawashima K."/>
            <person name="Kimura T."/>
            <person name="Kishida Y."/>
            <person name="Kiyokawa C."/>
            <person name="Kohara M."/>
            <person name="Matsumoto M."/>
            <person name="Matsuno A."/>
            <person name="Nakazaki N."/>
            <person name="Shimpo S."/>
            <person name="Sugimoto M."/>
            <person name="Takeuchi C."/>
            <person name="Yamada M."/>
            <person name="Tabata S."/>
        </authorList>
    </citation>
    <scope>NUCLEOTIDE SEQUENCE [LARGE SCALE GENOMIC DNA]</scope>
    <source>
        <strain evidence="4">IAM M-273 / NIES-2133 / BP-1</strain>
    </source>
</reference>
<comment type="similarity">
    <text evidence="1">Belongs to the SufE family.</text>
</comment>
<dbReference type="KEGG" id="tel:tll1089"/>
<proteinExistence type="inferred from homology"/>
<dbReference type="InterPro" id="IPR003808">
    <property type="entry name" value="Fe-S_metab-assoc_dom"/>
</dbReference>
<dbReference type="eggNOG" id="COG2166">
    <property type="taxonomic scope" value="Bacteria"/>
</dbReference>
<sequence>MKIIFTFCRQLTATIPMSSFSQPLPPRLEQIVQRFQQIPEQRRRYEYLLSFAKRLPSFPEEQKVPEHKVPGCVSQVYVTARLQEGRVIFQGDSDSQLTKGLVGLLIEGLNGLTPAEILQLRPDFIQRTGLEISLTPSRVNGFYNIFRTIQKKALAYYLQEPADSKVRTEGLEPTHLAVLEPKSSASANSATSAANLV</sequence>
<dbReference type="PANTHER" id="PTHR43597">
    <property type="entry name" value="SULFUR ACCEPTOR PROTEIN CSDE"/>
    <property type="match status" value="1"/>
</dbReference>